<feature type="binding site" evidence="9">
    <location>
        <position position="143"/>
    </location>
    <ligand>
        <name>UDP-alpha-D-glucose</name>
        <dbReference type="ChEBI" id="CHEBI:58885"/>
    </ligand>
</feature>
<dbReference type="RefSeq" id="XP_030549662.2">
    <property type="nucleotide sequence ID" value="XM_030693802.2"/>
</dbReference>
<evidence type="ECO:0000256" key="9">
    <source>
        <dbReference type="PIRSR" id="PIRSR605150-2"/>
    </source>
</evidence>
<evidence type="ECO:0000256" key="1">
    <source>
        <dbReference type="ARBA" id="ARBA00004127"/>
    </source>
</evidence>
<feature type="active site" evidence="8">
    <location>
        <position position="454"/>
    </location>
</feature>
<dbReference type="GO" id="GO:0016020">
    <property type="term" value="C:membrane"/>
    <property type="evidence" value="ECO:0007669"/>
    <property type="project" value="InterPro"/>
</dbReference>
<evidence type="ECO:0000313" key="13">
    <source>
        <dbReference type="RefSeq" id="XP_030549662.2"/>
    </source>
</evidence>
<evidence type="ECO:0000256" key="7">
    <source>
        <dbReference type="ARBA" id="ARBA00023316"/>
    </source>
</evidence>
<keyword evidence="4 11" id="KW-0812">Transmembrane</keyword>
<keyword evidence="3" id="KW-0808">Transferase</keyword>
<feature type="transmembrane region" description="Helical" evidence="11">
    <location>
        <begin position="716"/>
        <end position="739"/>
    </location>
</feature>
<keyword evidence="7" id="KW-0961">Cell wall biogenesis/degradation</keyword>
<dbReference type="SUPFAM" id="SSF53448">
    <property type="entry name" value="Nucleotide-diphospho-sugar transferases"/>
    <property type="match status" value="1"/>
</dbReference>
<dbReference type="AlphaFoldDB" id="A0A8B8QTM6"/>
<evidence type="ECO:0000256" key="8">
    <source>
        <dbReference type="PIRSR" id="PIRSR605150-1"/>
    </source>
</evidence>
<evidence type="ECO:0000256" key="6">
    <source>
        <dbReference type="ARBA" id="ARBA00023136"/>
    </source>
</evidence>
<feature type="transmembrane region" description="Helical" evidence="11">
    <location>
        <begin position="554"/>
        <end position="573"/>
    </location>
</feature>
<evidence type="ECO:0000256" key="11">
    <source>
        <dbReference type="SAM" id="Phobius"/>
    </source>
</evidence>
<gene>
    <name evidence="13" type="primary">LOC115754692</name>
</gene>
<feature type="binding site" evidence="10">
    <location>
        <position position="271"/>
    </location>
    <ligand>
        <name>Mn(2+)</name>
        <dbReference type="ChEBI" id="CHEBI:29035"/>
    </ligand>
</feature>
<sequence length="740" mass="83046">MEHHSRPLNLCHVNPKSIIINRAHMLVHGTALLILIRYRASFFFTEGASTPDQPTTLAWLLIFLGELTLSLTWLLHRAFRWRPVSRDAFPERLPGDGELPAIDVLVCTADPDKEPTVEVMNTVITAMSLDYPPEKLHVYLSDDGGSPLTLCGMREAYDFARTWLPFCKRYGLKTRCPKAYFMDEADVSTGEGYDYEKQEVKEKYELFEAHINGYRIRHQSESRNARLDHPSTIEVIHGSSSDEVVRADQQQMPLLVYVSREKRPSHSHNFKAGALNVLLRVSGVVSNSPYVLVLDCDMYCNDPSSARRAMCFHLDAKMSPSLSFVQFPQLFHNISENDIYDSKIRLPFGTLWFGMDGLQGPLLSGSGFYVKRESFYGKSMQEGITTNLADLKAIFGHSNEFIKHLQRGDKLNKNILSDPRAASTETELLASCHYENGTKWGQEVGFMYGSVAEDFFTSFALHCKGWRSVYCFPPRPQFLGASTTNLNDLMVQVTRWSSGLAQVGFSRFSPLIYAPWRMSILQTMCYAELAFLPLYCLPLCCFATIPQICLFNGIPIFPEVSSSLFLVYCFVFLSSLSKHLHEVVESGHSVRTFINEQRIWMIHSVTTYLYGSVNAVLTNTGVRGASFLPTNKIANDEQSERYEKGVFDFQTSVVFLAPMVGLVILSMASFVGGIARVLVSGGWDKLFAQIALSFFILVMGYPVIEGMARTDTGRIPLSAAMWSALLSSALLLVGSALLVH</sequence>
<dbReference type="PANTHER" id="PTHR13301">
    <property type="entry name" value="X-BOX TRANSCRIPTION FACTOR-RELATED"/>
    <property type="match status" value="1"/>
</dbReference>
<dbReference type="Gene3D" id="3.90.550.10">
    <property type="entry name" value="Spore Coat Polysaccharide Biosynthesis Protein SpsA, Chain A"/>
    <property type="match status" value="2"/>
</dbReference>
<feature type="active site" evidence="8">
    <location>
        <position position="143"/>
    </location>
</feature>
<dbReference type="KEGG" id="rarg:115754692"/>
<evidence type="ECO:0000256" key="2">
    <source>
        <dbReference type="ARBA" id="ARBA00022676"/>
    </source>
</evidence>
<accession>A0A8B8QTM6</accession>
<dbReference type="InterPro" id="IPR029044">
    <property type="entry name" value="Nucleotide-diphossugar_trans"/>
</dbReference>
<feature type="binding site" evidence="9">
    <location>
        <position position="113"/>
    </location>
    <ligand>
        <name>UDP-alpha-D-glucose</name>
        <dbReference type="ChEBI" id="CHEBI:58885"/>
    </ligand>
</feature>
<name>A0A8B8QTM6_9MYRT</name>
<feature type="transmembrane region" description="Helical" evidence="11">
    <location>
        <begin position="686"/>
        <end position="704"/>
    </location>
</feature>
<feature type="transmembrane region" description="Helical" evidence="11">
    <location>
        <begin position="526"/>
        <end position="548"/>
    </location>
</feature>
<feature type="transmembrane region" description="Helical" evidence="11">
    <location>
        <begin position="653"/>
        <end position="674"/>
    </location>
</feature>
<evidence type="ECO:0000256" key="3">
    <source>
        <dbReference type="ARBA" id="ARBA00022679"/>
    </source>
</evidence>
<dbReference type="GO" id="GO:0071555">
    <property type="term" value="P:cell wall organization"/>
    <property type="evidence" value="ECO:0007669"/>
    <property type="project" value="UniProtKB-KW"/>
</dbReference>
<dbReference type="Proteomes" id="UP000827889">
    <property type="component" value="Chromosome 3"/>
</dbReference>
<comment type="subcellular location">
    <subcellularLocation>
        <location evidence="1">Endomembrane system</location>
        <topology evidence="1">Multi-pass membrane protein</topology>
    </subcellularLocation>
</comment>
<feature type="binding site" evidence="10">
    <location>
        <position position="295"/>
    </location>
    <ligand>
        <name>Mn(2+)</name>
        <dbReference type="ChEBI" id="CHEBI:29035"/>
    </ligand>
</feature>
<proteinExistence type="predicted"/>
<feature type="transmembrane region" description="Helical" evidence="11">
    <location>
        <begin position="25"/>
        <end position="44"/>
    </location>
</feature>
<organism evidence="12 13">
    <name type="scientific">Rhodamnia argentea</name>
    <dbReference type="NCBI Taxonomy" id="178133"/>
    <lineage>
        <taxon>Eukaryota</taxon>
        <taxon>Viridiplantae</taxon>
        <taxon>Streptophyta</taxon>
        <taxon>Embryophyta</taxon>
        <taxon>Tracheophyta</taxon>
        <taxon>Spermatophyta</taxon>
        <taxon>Magnoliopsida</taxon>
        <taxon>eudicotyledons</taxon>
        <taxon>Gunneridae</taxon>
        <taxon>Pentapetalae</taxon>
        <taxon>rosids</taxon>
        <taxon>malvids</taxon>
        <taxon>Myrtales</taxon>
        <taxon>Myrtaceae</taxon>
        <taxon>Myrtoideae</taxon>
        <taxon>Myrteae</taxon>
        <taxon>Australasian group</taxon>
        <taxon>Rhodamnia</taxon>
    </lineage>
</organism>
<feature type="transmembrane region" description="Helical" evidence="11">
    <location>
        <begin position="56"/>
        <end position="76"/>
    </location>
</feature>
<protein>
    <submittedName>
        <fullName evidence="13">Cellulose synthase A catalytic subunit 4 [UDP-forming]-like isoform X1</fullName>
    </submittedName>
</protein>
<keyword evidence="12" id="KW-1185">Reference proteome</keyword>
<dbReference type="GO" id="GO:0016760">
    <property type="term" value="F:cellulose synthase (UDP-forming) activity"/>
    <property type="evidence" value="ECO:0007669"/>
    <property type="project" value="InterPro"/>
</dbReference>
<dbReference type="Pfam" id="PF03552">
    <property type="entry name" value="Cellulose_synt"/>
    <property type="match status" value="2"/>
</dbReference>
<keyword evidence="6 11" id="KW-0472">Membrane</keyword>
<dbReference type="GO" id="GO:0012505">
    <property type="term" value="C:endomembrane system"/>
    <property type="evidence" value="ECO:0007669"/>
    <property type="project" value="UniProtKB-SubCell"/>
</dbReference>
<evidence type="ECO:0000256" key="5">
    <source>
        <dbReference type="ARBA" id="ARBA00022989"/>
    </source>
</evidence>
<keyword evidence="5 11" id="KW-1133">Transmembrane helix</keyword>
<evidence type="ECO:0000256" key="10">
    <source>
        <dbReference type="PIRSR" id="PIRSR605150-3"/>
    </source>
</evidence>
<keyword evidence="2" id="KW-0328">Glycosyltransferase</keyword>
<dbReference type="GeneID" id="115754692"/>
<dbReference type="GO" id="GO:0030244">
    <property type="term" value="P:cellulose biosynthetic process"/>
    <property type="evidence" value="ECO:0007669"/>
    <property type="project" value="InterPro"/>
</dbReference>
<evidence type="ECO:0000256" key="4">
    <source>
        <dbReference type="ARBA" id="ARBA00022692"/>
    </source>
</evidence>
<evidence type="ECO:0000313" key="12">
    <source>
        <dbReference type="Proteomes" id="UP000827889"/>
    </source>
</evidence>
<dbReference type="InterPro" id="IPR005150">
    <property type="entry name" value="Cellulose_synth"/>
</dbReference>
<reference evidence="13" key="1">
    <citation type="submission" date="2025-08" db="UniProtKB">
        <authorList>
            <consortium name="RefSeq"/>
        </authorList>
    </citation>
    <scope>IDENTIFICATION</scope>
    <source>
        <tissue evidence="13">Leaf</tissue>
    </source>
</reference>
<feature type="binding site" evidence="9">
    <location>
        <position position="114"/>
    </location>
    <ligand>
        <name>UDP-alpha-D-glucose</name>
        <dbReference type="ChEBI" id="CHEBI:58885"/>
    </ligand>
</feature>